<dbReference type="Proteomes" id="UP001148614">
    <property type="component" value="Unassembled WGS sequence"/>
</dbReference>
<feature type="binding site" evidence="7">
    <location>
        <position position="599"/>
    </location>
    <ligand>
        <name>Ca(2+)</name>
        <dbReference type="ChEBI" id="CHEBI:29108"/>
    </ligand>
</feature>
<evidence type="ECO:0000313" key="11">
    <source>
        <dbReference type="EMBL" id="KAJ3557363.1"/>
    </source>
</evidence>
<reference evidence="11" key="1">
    <citation type="submission" date="2022-07" db="EMBL/GenBank/DDBJ databases">
        <title>Genome Sequence of Xylaria arbuscula.</title>
        <authorList>
            <person name="Buettner E."/>
        </authorList>
    </citation>
    <scope>NUCLEOTIDE SEQUENCE</scope>
    <source>
        <strain evidence="11">VT107</strain>
    </source>
</reference>
<keyword evidence="12" id="KW-1185">Reference proteome</keyword>
<dbReference type="GO" id="GO:0004571">
    <property type="term" value="F:mannosyl-oligosaccharide 1,2-alpha-mannosidase activity"/>
    <property type="evidence" value="ECO:0007669"/>
    <property type="project" value="InterPro"/>
</dbReference>
<feature type="region of interest" description="Disordered" evidence="10">
    <location>
        <begin position="1"/>
        <end position="28"/>
    </location>
</feature>
<evidence type="ECO:0000256" key="9">
    <source>
        <dbReference type="RuleBase" id="RU361193"/>
    </source>
</evidence>
<dbReference type="AlphaFoldDB" id="A0A9W8N5S0"/>
<dbReference type="EMBL" id="JANPWZ010002616">
    <property type="protein sequence ID" value="KAJ3557363.1"/>
    <property type="molecule type" value="Genomic_DNA"/>
</dbReference>
<keyword evidence="4 9" id="KW-0378">Hydrolase</keyword>
<name>A0A9W8N5S0_9PEZI</name>
<dbReference type="GO" id="GO:0005783">
    <property type="term" value="C:endoplasmic reticulum"/>
    <property type="evidence" value="ECO:0007669"/>
    <property type="project" value="TreeGrafter"/>
</dbReference>
<feature type="disulfide bond" evidence="8">
    <location>
        <begin position="422"/>
        <end position="451"/>
    </location>
</feature>
<evidence type="ECO:0000256" key="1">
    <source>
        <dbReference type="ARBA" id="ARBA00001913"/>
    </source>
</evidence>
<feature type="active site" description="Proton donor" evidence="6">
    <location>
        <position position="215"/>
    </location>
</feature>
<comment type="caution">
    <text evidence="11">The sequence shown here is derived from an EMBL/GenBank/DDBJ whole genome shotgun (WGS) entry which is preliminary data.</text>
</comment>
<dbReference type="EC" id="3.2.1.-" evidence="9"/>
<dbReference type="PRINTS" id="PR00747">
    <property type="entry name" value="GLYHDRLASE47"/>
</dbReference>
<evidence type="ECO:0000256" key="6">
    <source>
        <dbReference type="PIRSR" id="PIRSR601382-1"/>
    </source>
</evidence>
<dbReference type="InterPro" id="IPR050749">
    <property type="entry name" value="Glycosyl_Hydrolase_47"/>
</dbReference>
<gene>
    <name evidence="11" type="ORF">NPX13_g9941</name>
</gene>
<protein>
    <recommendedName>
        <fullName evidence="9">alpha-1,2-Mannosidase</fullName>
        <ecNumber evidence="9">3.2.1.-</ecNumber>
    </recommendedName>
</protein>
<dbReference type="GO" id="GO:0036503">
    <property type="term" value="P:ERAD pathway"/>
    <property type="evidence" value="ECO:0007669"/>
    <property type="project" value="UniProtKB-ARBA"/>
</dbReference>
<evidence type="ECO:0000256" key="10">
    <source>
        <dbReference type="SAM" id="MobiDB-lite"/>
    </source>
</evidence>
<dbReference type="InterPro" id="IPR001382">
    <property type="entry name" value="Glyco_hydro_47"/>
</dbReference>
<feature type="active site" evidence="6">
    <location>
        <position position="511"/>
    </location>
</feature>
<dbReference type="SUPFAM" id="SSF48225">
    <property type="entry name" value="Seven-hairpin glycosidases"/>
    <property type="match status" value="1"/>
</dbReference>
<keyword evidence="5 8" id="KW-1015">Disulfide bond</keyword>
<evidence type="ECO:0000256" key="2">
    <source>
        <dbReference type="ARBA" id="ARBA00004922"/>
    </source>
</evidence>
<dbReference type="PANTHER" id="PTHR11742:SF89">
    <property type="entry name" value="ALPHA-1,2-MANNOSIDASE"/>
    <property type="match status" value="1"/>
</dbReference>
<comment type="cofactor">
    <cofactor evidence="1 7">
        <name>Ca(2+)</name>
        <dbReference type="ChEBI" id="CHEBI:29108"/>
    </cofactor>
</comment>
<sequence>MATQSQETRLACRSETLDPKHPLEPLSHPSDPTLGHLLALLPTIDVHVGLFYAVSSLLSPRDSTKGTKSRYQIEYVKSSFDWSTVEETYPVPASMRKSLPRGTPKKLRAVQHKFRTDKSSAGIGRRQLLTDRRNEVRDVFVKSWESYARYAWGWDELAPVSGSGRDTFGGWAATLVDSLDTLWIMDLKEEFYEAAAAAVRIDWDNTKETACNWFETSIRHLGGLLSAYDLSQEPTLLRKAVELGDLLYMGFDTPTRMPPFWLDFELAKAGGLRPGIHDPAASTTSSTLEFTRLAQLTGENKYYDGVGRITEVLLQRQNETRLPGIWPTFLDLKRLDFSREEDFTLGALADSMYEMFPKAYTLLGGLEPAYEEMYSVAMDTIAEYVLFRPKLPDQANVLIPGNVRVSDNGKVSLQGEAQHLGCFVGGMFGLGGKLFGRPEHVEIGEKVTRGCVWAYDAMPSGIMPEICGFVPCSPHETCSWEDEETFLDDHGQALPKGFRNARDPRYILRPEAIESVFYMYRITGKEEYQEMAWRMFQSITRATGTELAYSAIADVTVDGSETEKTDSMESFWFSETLKYFYLIFSPPDFISLDAYVFNTEAHPFRRP</sequence>
<dbReference type="VEuPathDB" id="FungiDB:F4678DRAFT_420402"/>
<evidence type="ECO:0000256" key="4">
    <source>
        <dbReference type="ARBA" id="ARBA00022801"/>
    </source>
</evidence>
<evidence type="ECO:0000313" key="12">
    <source>
        <dbReference type="Proteomes" id="UP001148614"/>
    </source>
</evidence>
<dbReference type="Pfam" id="PF01532">
    <property type="entry name" value="Glyco_hydro_47"/>
    <property type="match status" value="1"/>
</dbReference>
<organism evidence="11 12">
    <name type="scientific">Xylaria arbuscula</name>
    <dbReference type="NCBI Taxonomy" id="114810"/>
    <lineage>
        <taxon>Eukaryota</taxon>
        <taxon>Fungi</taxon>
        <taxon>Dikarya</taxon>
        <taxon>Ascomycota</taxon>
        <taxon>Pezizomycotina</taxon>
        <taxon>Sordariomycetes</taxon>
        <taxon>Xylariomycetidae</taxon>
        <taxon>Xylariales</taxon>
        <taxon>Xylariaceae</taxon>
        <taxon>Xylaria</taxon>
    </lineage>
</organism>
<dbReference type="Gene3D" id="1.50.10.10">
    <property type="match status" value="1"/>
</dbReference>
<evidence type="ECO:0000256" key="5">
    <source>
        <dbReference type="ARBA" id="ARBA00023157"/>
    </source>
</evidence>
<comment type="similarity">
    <text evidence="3 9">Belongs to the glycosyl hydrolase 47 family.</text>
</comment>
<dbReference type="GO" id="GO:0005509">
    <property type="term" value="F:calcium ion binding"/>
    <property type="evidence" value="ECO:0007669"/>
    <property type="project" value="InterPro"/>
</dbReference>
<keyword evidence="7" id="KW-0479">Metal-binding</keyword>
<dbReference type="GO" id="GO:0005975">
    <property type="term" value="P:carbohydrate metabolic process"/>
    <property type="evidence" value="ECO:0007669"/>
    <property type="project" value="InterPro"/>
</dbReference>
<accession>A0A9W8N5S0</accession>
<feature type="compositionally biased region" description="Basic and acidic residues" evidence="10">
    <location>
        <begin position="10"/>
        <end position="23"/>
    </location>
</feature>
<evidence type="ECO:0000256" key="3">
    <source>
        <dbReference type="ARBA" id="ARBA00007658"/>
    </source>
</evidence>
<dbReference type="InterPro" id="IPR012341">
    <property type="entry name" value="6hp_glycosidase-like_sf"/>
</dbReference>
<keyword evidence="9" id="KW-0326">Glycosidase</keyword>
<proteinExistence type="inferred from homology"/>
<comment type="pathway">
    <text evidence="2">Protein modification; protein glycosylation.</text>
</comment>
<dbReference type="FunFam" id="1.50.10.10:FF:000037">
    <property type="entry name" value="alpha-1,2-Mannosidase"/>
    <property type="match status" value="1"/>
</dbReference>
<feature type="active site" evidence="6">
    <location>
        <position position="350"/>
    </location>
</feature>
<dbReference type="InterPro" id="IPR036026">
    <property type="entry name" value="Seven-hairpin_glycosidases"/>
</dbReference>
<dbReference type="GO" id="GO:0016020">
    <property type="term" value="C:membrane"/>
    <property type="evidence" value="ECO:0007669"/>
    <property type="project" value="InterPro"/>
</dbReference>
<keyword evidence="7" id="KW-0106">Calcium</keyword>
<feature type="active site" description="Proton donor" evidence="6">
    <location>
        <position position="465"/>
    </location>
</feature>
<dbReference type="PANTHER" id="PTHR11742">
    <property type="entry name" value="MANNOSYL-OLIGOSACCHARIDE ALPHA-1,2-MANNOSIDASE-RELATED"/>
    <property type="match status" value="1"/>
</dbReference>
<evidence type="ECO:0000256" key="8">
    <source>
        <dbReference type="PIRSR" id="PIRSR601382-3"/>
    </source>
</evidence>
<evidence type="ECO:0000256" key="7">
    <source>
        <dbReference type="PIRSR" id="PIRSR601382-2"/>
    </source>
</evidence>